<dbReference type="AlphaFoldDB" id="A0A432WHU2"/>
<feature type="transmembrane region" description="Helical" evidence="1">
    <location>
        <begin position="159"/>
        <end position="177"/>
    </location>
</feature>
<evidence type="ECO:0000313" key="2">
    <source>
        <dbReference type="EMBL" id="RUO33325.1"/>
    </source>
</evidence>
<accession>A0A432WHU2</accession>
<feature type="transmembrane region" description="Helical" evidence="1">
    <location>
        <begin position="48"/>
        <end position="71"/>
    </location>
</feature>
<reference evidence="2 3" key="1">
    <citation type="journal article" date="2011" name="Front. Microbiol.">
        <title>Genomic signatures of strain selection and enhancement in Bacillus atrophaeus var. globigii, a historical biowarfare simulant.</title>
        <authorList>
            <person name="Gibbons H.S."/>
            <person name="Broomall S.M."/>
            <person name="McNew L.A."/>
            <person name="Daligault H."/>
            <person name="Chapman C."/>
            <person name="Bruce D."/>
            <person name="Karavis M."/>
            <person name="Krepps M."/>
            <person name="McGregor P.A."/>
            <person name="Hong C."/>
            <person name="Park K.H."/>
            <person name="Akmal A."/>
            <person name="Feldman A."/>
            <person name="Lin J.S."/>
            <person name="Chang W.E."/>
            <person name="Higgs B.W."/>
            <person name="Demirev P."/>
            <person name="Lindquist J."/>
            <person name="Liem A."/>
            <person name="Fochler E."/>
            <person name="Read T.D."/>
            <person name="Tapia R."/>
            <person name="Johnson S."/>
            <person name="Bishop-Lilly K.A."/>
            <person name="Detter C."/>
            <person name="Han C."/>
            <person name="Sozhamannan S."/>
            <person name="Rosenzweig C.N."/>
            <person name="Skowronski E.W."/>
        </authorList>
    </citation>
    <scope>NUCLEOTIDE SEQUENCE [LARGE SCALE GENOMIC DNA]</scope>
    <source>
        <strain evidence="2 3">Y4G10-17</strain>
    </source>
</reference>
<keyword evidence="1" id="KW-0472">Membrane</keyword>
<feature type="transmembrane region" description="Helical" evidence="1">
    <location>
        <begin position="125"/>
        <end position="147"/>
    </location>
</feature>
<dbReference type="EMBL" id="PIPO01000003">
    <property type="protein sequence ID" value="RUO33325.1"/>
    <property type="molecule type" value="Genomic_DNA"/>
</dbReference>
<organism evidence="2 3">
    <name type="scientific">Aliidiomarina soli</name>
    <dbReference type="NCBI Taxonomy" id="1928574"/>
    <lineage>
        <taxon>Bacteria</taxon>
        <taxon>Pseudomonadati</taxon>
        <taxon>Pseudomonadota</taxon>
        <taxon>Gammaproteobacteria</taxon>
        <taxon>Alteromonadales</taxon>
        <taxon>Idiomarinaceae</taxon>
        <taxon>Aliidiomarina</taxon>
    </lineage>
</organism>
<evidence type="ECO:0000313" key="3">
    <source>
        <dbReference type="Proteomes" id="UP000287823"/>
    </source>
</evidence>
<evidence type="ECO:0000256" key="1">
    <source>
        <dbReference type="SAM" id="Phobius"/>
    </source>
</evidence>
<keyword evidence="1" id="KW-0812">Transmembrane</keyword>
<feature type="transmembrane region" description="Helical" evidence="1">
    <location>
        <begin position="83"/>
        <end position="104"/>
    </location>
</feature>
<sequence length="336" mass="37599">MFSLDFDNTHTFWGIFTALGFIVLTTLIKNNLDLLSRKKRRVHRSTIVISILAFISGFHSALAVHISTVIAEAAFSSLMYAELAVFNIAVAVTMLTGVYCAAVFRKELISNPGLSARKHIAEGGSFKLVGLFSLFLSVGFSVPLYLMNLFSSSGQEKDAILLILLIHVTLTFFYILWKTLKCFGLTIRIGCEARLPTKSTPLESMAFNGDGVLINLQASSEPINLRFESLEKDFIALNVHFLTPSYISIVVLKHGLTEKPPELAVEQTQQIAALLHKNIEQAQAILRERQYPLSLPFLDIYTAKQLPSYDESGFSRFHTLRKYIKATYRRVTALAR</sequence>
<gene>
    <name evidence="2" type="ORF">CWE14_08920</name>
</gene>
<keyword evidence="3" id="KW-1185">Reference proteome</keyword>
<feature type="transmembrane region" description="Helical" evidence="1">
    <location>
        <begin position="12"/>
        <end position="28"/>
    </location>
</feature>
<comment type="caution">
    <text evidence="2">The sequence shown here is derived from an EMBL/GenBank/DDBJ whole genome shotgun (WGS) entry which is preliminary data.</text>
</comment>
<name>A0A432WHU2_9GAMM</name>
<dbReference type="Proteomes" id="UP000287823">
    <property type="component" value="Unassembled WGS sequence"/>
</dbReference>
<proteinExistence type="predicted"/>
<dbReference type="RefSeq" id="WP_126799033.1">
    <property type="nucleotide sequence ID" value="NZ_PIPO01000003.1"/>
</dbReference>
<keyword evidence="1" id="KW-1133">Transmembrane helix</keyword>
<protein>
    <submittedName>
        <fullName evidence="2">Uncharacterized protein</fullName>
    </submittedName>
</protein>